<evidence type="ECO:0000313" key="15">
    <source>
        <dbReference type="Proteomes" id="UP000694867"/>
    </source>
</evidence>
<feature type="transmembrane region" description="Helical" evidence="14">
    <location>
        <begin position="48"/>
        <end position="65"/>
    </location>
</feature>
<keyword evidence="11" id="KW-0325">Glycoprotein</keyword>
<dbReference type="KEGG" id="goe:100906731"/>
<keyword evidence="15" id="KW-1185">Reference proteome</keyword>
<dbReference type="SUPFAM" id="SSF52540">
    <property type="entry name" value="P-loop containing nucleoside triphosphate hydrolases"/>
    <property type="match status" value="1"/>
</dbReference>
<proteinExistence type="inferred from homology"/>
<keyword evidence="4 13" id="KW-0808">Transferase</keyword>
<organism evidence="15 16">
    <name type="scientific">Galendromus occidentalis</name>
    <name type="common">western predatory mite</name>
    <dbReference type="NCBI Taxonomy" id="34638"/>
    <lineage>
        <taxon>Eukaryota</taxon>
        <taxon>Metazoa</taxon>
        <taxon>Ecdysozoa</taxon>
        <taxon>Arthropoda</taxon>
        <taxon>Chelicerata</taxon>
        <taxon>Arachnida</taxon>
        <taxon>Acari</taxon>
        <taxon>Parasitiformes</taxon>
        <taxon>Mesostigmata</taxon>
        <taxon>Gamasina</taxon>
        <taxon>Phytoseioidea</taxon>
        <taxon>Phytoseiidae</taxon>
        <taxon>Typhlodrominae</taxon>
        <taxon>Galendromus</taxon>
    </lineage>
</organism>
<evidence type="ECO:0000313" key="16">
    <source>
        <dbReference type="RefSeq" id="XP_003740938.1"/>
    </source>
</evidence>
<evidence type="ECO:0000256" key="2">
    <source>
        <dbReference type="ARBA" id="ARBA00009988"/>
    </source>
</evidence>
<keyword evidence="10" id="KW-1015">Disulfide bond</keyword>
<dbReference type="EC" id="2.8.2.20" evidence="3 13"/>
<dbReference type="CTD" id="32312"/>
<evidence type="ECO:0000256" key="6">
    <source>
        <dbReference type="ARBA" id="ARBA00022968"/>
    </source>
</evidence>
<evidence type="ECO:0000256" key="14">
    <source>
        <dbReference type="SAM" id="Phobius"/>
    </source>
</evidence>
<dbReference type="FunFam" id="3.40.50.300:FF:000290">
    <property type="entry name" value="Protein-tyrosine sulfotransferase"/>
    <property type="match status" value="1"/>
</dbReference>
<evidence type="ECO:0000256" key="7">
    <source>
        <dbReference type="ARBA" id="ARBA00022989"/>
    </source>
</evidence>
<comment type="catalytic activity">
    <reaction evidence="12 13">
        <text>L-tyrosyl-[protein] + 3'-phosphoadenylyl sulfate = O-sulfo-L-tyrosine-[protein] + adenosine 3',5'-bisphosphate + H(+)</text>
        <dbReference type="Rhea" id="RHEA:16801"/>
        <dbReference type="Rhea" id="RHEA-COMP:10136"/>
        <dbReference type="Rhea" id="RHEA-COMP:11688"/>
        <dbReference type="ChEBI" id="CHEBI:15378"/>
        <dbReference type="ChEBI" id="CHEBI:46858"/>
        <dbReference type="ChEBI" id="CHEBI:58339"/>
        <dbReference type="ChEBI" id="CHEBI:58343"/>
        <dbReference type="ChEBI" id="CHEBI:65286"/>
        <dbReference type="EC" id="2.8.2.20"/>
    </reaction>
</comment>
<evidence type="ECO:0000256" key="1">
    <source>
        <dbReference type="ARBA" id="ARBA00004323"/>
    </source>
</evidence>
<comment type="subcellular location">
    <subcellularLocation>
        <location evidence="1">Golgi apparatus membrane</location>
        <topology evidence="1">Single-pass type II membrane protein</topology>
    </subcellularLocation>
</comment>
<dbReference type="Gene3D" id="3.40.50.300">
    <property type="entry name" value="P-loop containing nucleotide triphosphate hydrolases"/>
    <property type="match status" value="1"/>
</dbReference>
<reference evidence="16" key="1">
    <citation type="submission" date="2025-08" db="UniProtKB">
        <authorList>
            <consortium name="RefSeq"/>
        </authorList>
    </citation>
    <scope>IDENTIFICATION</scope>
</reference>
<evidence type="ECO:0000256" key="12">
    <source>
        <dbReference type="ARBA" id="ARBA00048460"/>
    </source>
</evidence>
<dbReference type="PANTHER" id="PTHR12788">
    <property type="entry name" value="PROTEIN-TYROSINE SULFOTRANSFERASE 2"/>
    <property type="match status" value="1"/>
</dbReference>
<evidence type="ECO:0000256" key="5">
    <source>
        <dbReference type="ARBA" id="ARBA00022692"/>
    </source>
</evidence>
<evidence type="ECO:0000256" key="8">
    <source>
        <dbReference type="ARBA" id="ARBA00023034"/>
    </source>
</evidence>
<dbReference type="Proteomes" id="UP000694867">
    <property type="component" value="Unplaced"/>
</dbReference>
<evidence type="ECO:0000256" key="10">
    <source>
        <dbReference type="ARBA" id="ARBA00023157"/>
    </source>
</evidence>
<evidence type="ECO:0000256" key="13">
    <source>
        <dbReference type="RuleBase" id="RU365018"/>
    </source>
</evidence>
<keyword evidence="9 14" id="KW-0472">Membrane</keyword>
<keyword evidence="6" id="KW-0735">Signal-anchor</keyword>
<dbReference type="RefSeq" id="XP_003740938.1">
    <property type="nucleotide sequence ID" value="XM_003740890.1"/>
</dbReference>
<evidence type="ECO:0000256" key="11">
    <source>
        <dbReference type="ARBA" id="ARBA00023180"/>
    </source>
</evidence>
<evidence type="ECO:0000256" key="3">
    <source>
        <dbReference type="ARBA" id="ARBA00013262"/>
    </source>
</evidence>
<comment type="similarity">
    <text evidence="2 13">Belongs to the protein sulfotransferase family.</text>
</comment>
<dbReference type="Pfam" id="PF13469">
    <property type="entry name" value="Sulfotransfer_3"/>
    <property type="match status" value="1"/>
</dbReference>
<evidence type="ECO:0000256" key="4">
    <source>
        <dbReference type="ARBA" id="ARBA00022679"/>
    </source>
</evidence>
<name>A0AAJ6VWV6_9ACAR</name>
<protein>
    <recommendedName>
        <fullName evidence="3 13">Protein-tyrosine sulfotransferase</fullName>
        <ecNumber evidence="3 13">2.8.2.20</ecNumber>
    </recommendedName>
</protein>
<keyword evidence="7 14" id="KW-1133">Transmembrane helix</keyword>
<dbReference type="InterPro" id="IPR027417">
    <property type="entry name" value="P-loop_NTPase"/>
</dbReference>
<dbReference type="GO" id="GO:0008476">
    <property type="term" value="F:protein-tyrosine sulfotransferase activity"/>
    <property type="evidence" value="ECO:0007669"/>
    <property type="project" value="UniProtKB-EC"/>
</dbReference>
<comment type="function">
    <text evidence="13">Catalyzes the O-sulfation of tyrosine residues within acidic motifs of polypeptides, using 3'-phosphoadenylyl sulfate (PAPS) as cosubstrate.</text>
</comment>
<keyword evidence="8" id="KW-0333">Golgi apparatus</keyword>
<dbReference type="AlphaFoldDB" id="A0AAJ6VWV6"/>
<dbReference type="GO" id="GO:0000139">
    <property type="term" value="C:Golgi membrane"/>
    <property type="evidence" value="ECO:0007669"/>
    <property type="project" value="UniProtKB-SubCell"/>
</dbReference>
<keyword evidence="5 14" id="KW-0812">Transmembrane</keyword>
<accession>A0AAJ6VWV6</accession>
<sequence>MLKNSLSLVDECRIPLSSSLDLSSCKFNKMRHSGAAPLPILILHSRRWTVLSVILITILGFYFLFPSEAFCKEGGLLRSSQRILVDSMGGRATYDNDMPLIFIGGMPRSGTTLVRVLLDAHPDVRCGEETRIIPRLLSMKQQWTKNPVEMNRLLEAGITDEVVDRAVSSFILEVIIGHGKPAPRLCNKDPFTLRAATYLHKIFPKAKYILMIRDGRAVVHSIITRKVTISGYDLTSYRQCLKKWNQAMMSMYSQCQHLGTEWCLPVHYEQLVLHPKPWLEKILQFLDIPWSDTVLHHDKLVNKPGGISLSMLERSTDQVIKPINIEALSKWVGAIPQDVVRDMAEVAPMLEFLGYDPKANPPDYGKPDSFVMNNTAQIKENLNEWRAKEGMVEKEREALRKRIAENREPRVDDAGKD</sequence>
<dbReference type="InterPro" id="IPR026634">
    <property type="entry name" value="TPST-like"/>
</dbReference>
<evidence type="ECO:0000256" key="9">
    <source>
        <dbReference type="ARBA" id="ARBA00023136"/>
    </source>
</evidence>
<dbReference type="PANTHER" id="PTHR12788:SF10">
    <property type="entry name" value="PROTEIN-TYROSINE SULFOTRANSFERASE"/>
    <property type="match status" value="1"/>
</dbReference>
<dbReference type="GeneID" id="100906731"/>
<gene>
    <name evidence="16" type="primary">LOC100906731</name>
</gene>